<comment type="caution">
    <text evidence="6">The sequence shown here is derived from an EMBL/GenBank/DDBJ whole genome shotgun (WGS) entry which is preliminary data.</text>
</comment>
<keyword evidence="3" id="KW-0862">Zinc</keyword>
<evidence type="ECO:0000256" key="4">
    <source>
        <dbReference type="PROSITE-ProRule" id="PRU00175"/>
    </source>
</evidence>
<dbReference type="SUPFAM" id="SSF57850">
    <property type="entry name" value="RING/U-box"/>
    <property type="match status" value="1"/>
</dbReference>
<organism evidence="6 7">
    <name type="scientific">Pristionchus fissidentatus</name>
    <dbReference type="NCBI Taxonomy" id="1538716"/>
    <lineage>
        <taxon>Eukaryota</taxon>
        <taxon>Metazoa</taxon>
        <taxon>Ecdysozoa</taxon>
        <taxon>Nematoda</taxon>
        <taxon>Chromadorea</taxon>
        <taxon>Rhabditida</taxon>
        <taxon>Rhabditina</taxon>
        <taxon>Diplogasteromorpha</taxon>
        <taxon>Diplogasteroidea</taxon>
        <taxon>Neodiplogasteridae</taxon>
        <taxon>Pristionchus</taxon>
    </lineage>
</organism>
<dbReference type="Proteomes" id="UP001432322">
    <property type="component" value="Unassembled WGS sequence"/>
</dbReference>
<dbReference type="InterPro" id="IPR027370">
    <property type="entry name" value="Znf-RING_euk"/>
</dbReference>
<feature type="non-terminal residue" evidence="6">
    <location>
        <position position="1"/>
    </location>
</feature>
<evidence type="ECO:0000313" key="7">
    <source>
        <dbReference type="Proteomes" id="UP001432322"/>
    </source>
</evidence>
<dbReference type="AlphaFoldDB" id="A0AAV5VZM0"/>
<feature type="domain" description="RING-type" evidence="5">
    <location>
        <begin position="22"/>
        <end position="67"/>
    </location>
</feature>
<dbReference type="PANTHER" id="PTHR47156">
    <property type="entry name" value="PROTEIN CBG20824"/>
    <property type="match status" value="1"/>
</dbReference>
<evidence type="ECO:0000256" key="2">
    <source>
        <dbReference type="ARBA" id="ARBA00022771"/>
    </source>
</evidence>
<keyword evidence="7" id="KW-1185">Reference proteome</keyword>
<dbReference type="PANTHER" id="PTHR47156:SF10">
    <property type="entry name" value="E3 UBIQUITIN-PROTEIN LIGASE TRIM-21-RELATED"/>
    <property type="match status" value="1"/>
</dbReference>
<dbReference type="GO" id="GO:0008270">
    <property type="term" value="F:zinc ion binding"/>
    <property type="evidence" value="ECO:0007669"/>
    <property type="project" value="UniProtKB-KW"/>
</dbReference>
<dbReference type="InterPro" id="IPR052667">
    <property type="entry name" value="E3_ubiquitin-ligase_RING"/>
</dbReference>
<dbReference type="InterPro" id="IPR001841">
    <property type="entry name" value="Znf_RING"/>
</dbReference>
<dbReference type="PROSITE" id="PS50089">
    <property type="entry name" value="ZF_RING_2"/>
    <property type="match status" value="1"/>
</dbReference>
<dbReference type="Gene3D" id="3.30.40.10">
    <property type="entry name" value="Zinc/RING finger domain, C3HC4 (zinc finger)"/>
    <property type="match status" value="1"/>
</dbReference>
<dbReference type="SMART" id="SM00184">
    <property type="entry name" value="RING"/>
    <property type="match status" value="1"/>
</dbReference>
<dbReference type="PROSITE" id="PS00518">
    <property type="entry name" value="ZF_RING_1"/>
    <property type="match status" value="1"/>
</dbReference>
<keyword evidence="1" id="KW-0479">Metal-binding</keyword>
<proteinExistence type="predicted"/>
<dbReference type="EMBL" id="BTSY01000004">
    <property type="protein sequence ID" value="GMT23849.1"/>
    <property type="molecule type" value="Genomic_DNA"/>
</dbReference>
<protein>
    <recommendedName>
        <fullName evidence="5">RING-type domain-containing protein</fullName>
    </recommendedName>
</protein>
<evidence type="ECO:0000256" key="3">
    <source>
        <dbReference type="ARBA" id="ARBA00022833"/>
    </source>
</evidence>
<sequence length="273" mass="30428">RISMDSSIALDSFDDISDQCCCTICSESYGSSKFIPRSLDCGHTFCEGCIYNDKLRINNKVKCPMCTRVTELPDSKKLSINYALLSLAEKLVKSRADPKIACSECTGKFSPQAVRLCMTDGCDMHNKLICLNCAVDIHGSHKLVKYDAKMEKIREELRVKITNLCQSMETKKLGVLKKTEQLARMAKALETRFSSVNIPPHIIGQLDTLAAEQDANEYMDIVNDLAETLMNGCNSLTEVLDNALKSATQQFDDLFEDEQIDDNETKKDAVPAN</sequence>
<evidence type="ECO:0000313" key="6">
    <source>
        <dbReference type="EMBL" id="GMT23849.1"/>
    </source>
</evidence>
<accession>A0AAV5VZM0</accession>
<dbReference type="InterPro" id="IPR013083">
    <property type="entry name" value="Znf_RING/FYVE/PHD"/>
</dbReference>
<name>A0AAV5VZM0_9BILA</name>
<evidence type="ECO:0000259" key="5">
    <source>
        <dbReference type="PROSITE" id="PS50089"/>
    </source>
</evidence>
<evidence type="ECO:0000256" key="1">
    <source>
        <dbReference type="ARBA" id="ARBA00022723"/>
    </source>
</evidence>
<keyword evidence="2 4" id="KW-0863">Zinc-finger</keyword>
<dbReference type="Pfam" id="PF13445">
    <property type="entry name" value="zf-RING_UBOX"/>
    <property type="match status" value="1"/>
</dbReference>
<reference evidence="6" key="1">
    <citation type="submission" date="2023-10" db="EMBL/GenBank/DDBJ databases">
        <title>Genome assembly of Pristionchus species.</title>
        <authorList>
            <person name="Yoshida K."/>
            <person name="Sommer R.J."/>
        </authorList>
    </citation>
    <scope>NUCLEOTIDE SEQUENCE</scope>
    <source>
        <strain evidence="6">RS5133</strain>
    </source>
</reference>
<dbReference type="InterPro" id="IPR017907">
    <property type="entry name" value="Znf_RING_CS"/>
</dbReference>
<gene>
    <name evidence="6" type="ORF">PFISCL1PPCAC_15146</name>
</gene>